<dbReference type="EMBL" id="CP096574">
    <property type="protein sequence ID" value="UPU34840.1"/>
    <property type="molecule type" value="Genomic_DNA"/>
</dbReference>
<reference evidence="4" key="1">
    <citation type="submission" date="2020-06" db="EMBL/GenBank/DDBJ databases">
        <title>Draft genomic sequecing of Geomonas sp. Red736.</title>
        <authorList>
            <person name="Itoh H."/>
            <person name="Xu Z.X."/>
            <person name="Ushijima N."/>
            <person name="Masuda Y."/>
            <person name="Shiratori Y."/>
            <person name="Senoo K."/>
        </authorList>
    </citation>
    <scope>NUCLEOTIDE SEQUENCE [LARGE SCALE GENOMIC DNA]</scope>
    <source>
        <strain evidence="4">Red736</strain>
    </source>
</reference>
<sequence>MSLRMLLLLPALLLPGCETLNDAMVRHMLKEPGMSGRISDQIRDGLQRREKAPPATVPEAPPPFLDQG</sequence>
<feature type="compositionally biased region" description="Pro residues" evidence="1">
    <location>
        <begin position="55"/>
        <end position="68"/>
    </location>
</feature>
<gene>
    <name evidence="2" type="ORF">GMPD_26280</name>
    <name evidence="3" type="ORF">M1B72_15475</name>
</gene>
<feature type="region of interest" description="Disordered" evidence="1">
    <location>
        <begin position="32"/>
        <end position="68"/>
    </location>
</feature>
<evidence type="ECO:0000313" key="4">
    <source>
        <dbReference type="Proteomes" id="UP000568888"/>
    </source>
</evidence>
<protein>
    <submittedName>
        <fullName evidence="2">Uncharacterized protein</fullName>
    </submittedName>
</protein>
<evidence type="ECO:0000313" key="5">
    <source>
        <dbReference type="Proteomes" id="UP000831485"/>
    </source>
</evidence>
<proteinExistence type="predicted"/>
<feature type="compositionally biased region" description="Basic and acidic residues" evidence="1">
    <location>
        <begin position="40"/>
        <end position="52"/>
    </location>
</feature>
<reference evidence="3" key="3">
    <citation type="submission" date="2022-04" db="EMBL/GenBank/DDBJ databases">
        <authorList>
            <person name="Liu G."/>
        </authorList>
    </citation>
    <scope>NUCLEOTIDE SEQUENCE</scope>
    <source>
        <strain evidence="3">RG22</strain>
    </source>
</reference>
<dbReference type="Proteomes" id="UP000831485">
    <property type="component" value="Chromosome"/>
</dbReference>
<organism evidence="2 4">
    <name type="scientific">Geomonas paludis</name>
    <dbReference type="NCBI Taxonomy" id="2740185"/>
    <lineage>
        <taxon>Bacteria</taxon>
        <taxon>Pseudomonadati</taxon>
        <taxon>Thermodesulfobacteriota</taxon>
        <taxon>Desulfuromonadia</taxon>
        <taxon>Geobacterales</taxon>
        <taxon>Geobacteraceae</taxon>
        <taxon>Geomonas</taxon>
    </lineage>
</organism>
<keyword evidence="5" id="KW-1185">Reference proteome</keyword>
<dbReference type="EMBL" id="BLXY01000004">
    <property type="protein sequence ID" value="GFO64709.1"/>
    <property type="molecule type" value="Genomic_DNA"/>
</dbReference>
<evidence type="ECO:0000313" key="2">
    <source>
        <dbReference type="EMBL" id="GFO64709.1"/>
    </source>
</evidence>
<dbReference type="AlphaFoldDB" id="A0A6V8MZZ1"/>
<evidence type="ECO:0000256" key="1">
    <source>
        <dbReference type="SAM" id="MobiDB-lite"/>
    </source>
</evidence>
<accession>A0A6V8MZZ1</accession>
<evidence type="ECO:0000313" key="3">
    <source>
        <dbReference type="EMBL" id="UPU34840.1"/>
    </source>
</evidence>
<dbReference type="RefSeq" id="WP_183348034.1">
    <property type="nucleotide sequence ID" value="NZ_BLXY01000004.1"/>
</dbReference>
<dbReference type="Proteomes" id="UP000568888">
    <property type="component" value="Unassembled WGS sequence"/>
</dbReference>
<name>A0A6V8MZZ1_9BACT</name>
<reference evidence="2" key="2">
    <citation type="journal article" date="2021" name="Int. J. Syst. Evol. Microbiol.">
        <title>Geomonas silvestris sp. nov., Geomonas paludis sp. nov. and Geomonas limicola sp. nov., isolated from terrestrial environments, and emended description of the genus Geomonas.</title>
        <authorList>
            <person name="Itoh H."/>
            <person name="Xu Z."/>
            <person name="Masuda Y."/>
            <person name="Ushijima N."/>
            <person name="Hayakawa C."/>
            <person name="Shiratori Y."/>
            <person name="Senoo K."/>
        </authorList>
    </citation>
    <scope>NUCLEOTIDE SEQUENCE</scope>
    <source>
        <strain evidence="2">Red736</strain>
    </source>
</reference>